<accession>A0ACC0U680</accession>
<proteinExistence type="predicted"/>
<reference evidence="1" key="1">
    <citation type="submission" date="2021-03" db="EMBL/GenBank/DDBJ databases">
        <title>Evolutionary priming and transition to the ectomycorrhizal habit in an iconic lineage of mushroom-forming fungi: is preadaptation a requirement?</title>
        <authorList>
            <consortium name="DOE Joint Genome Institute"/>
            <person name="Looney B.P."/>
            <person name="Miyauchi S."/>
            <person name="Morin E."/>
            <person name="Drula E."/>
            <person name="Courty P.E."/>
            <person name="Chicoki N."/>
            <person name="Fauchery L."/>
            <person name="Kohler A."/>
            <person name="Kuo A."/>
            <person name="LaButti K."/>
            <person name="Pangilinan J."/>
            <person name="Lipzen A."/>
            <person name="Riley R."/>
            <person name="Andreopoulos W."/>
            <person name="He G."/>
            <person name="Johnson J."/>
            <person name="Barry K.W."/>
            <person name="Grigoriev I.V."/>
            <person name="Nagy L."/>
            <person name="Hibbett D."/>
            <person name="Henrissat B."/>
            <person name="Matheny P.B."/>
            <person name="Labbe J."/>
            <person name="Martin A.F."/>
        </authorList>
    </citation>
    <scope>NUCLEOTIDE SEQUENCE</scope>
    <source>
        <strain evidence="1">BPL698</strain>
    </source>
</reference>
<evidence type="ECO:0000313" key="2">
    <source>
        <dbReference type="Proteomes" id="UP001207468"/>
    </source>
</evidence>
<evidence type="ECO:0000313" key="1">
    <source>
        <dbReference type="EMBL" id="KAI9507200.1"/>
    </source>
</evidence>
<dbReference type="Proteomes" id="UP001207468">
    <property type="component" value="Unassembled WGS sequence"/>
</dbReference>
<keyword evidence="2" id="KW-1185">Reference proteome</keyword>
<gene>
    <name evidence="1" type="ORF">F5148DRAFT_1285528</name>
</gene>
<comment type="caution">
    <text evidence="1">The sequence shown here is derived from an EMBL/GenBank/DDBJ whole genome shotgun (WGS) entry which is preliminary data.</text>
</comment>
<dbReference type="EMBL" id="JAGFNK010000136">
    <property type="protein sequence ID" value="KAI9507200.1"/>
    <property type="molecule type" value="Genomic_DNA"/>
</dbReference>
<sequence length="145" mass="15702">MGNLISRNNSGFDLTLTLPDSQVVLFRNTAELNSTELGETTVTHQTTPIYTFTLYQGIHIAEITSIDLNGAVTFKNNTGEDLTLVLPTGMATAFPKGQTAVYSNTGTYSAHAGPSLPTPIYNFKYHRGIIAVDVNDIVKQPPKVN</sequence>
<protein>
    <submittedName>
        <fullName evidence="1">Uncharacterized protein</fullName>
    </submittedName>
</protein>
<name>A0ACC0U680_9AGAM</name>
<organism evidence="1 2">
    <name type="scientific">Russula earlei</name>
    <dbReference type="NCBI Taxonomy" id="71964"/>
    <lineage>
        <taxon>Eukaryota</taxon>
        <taxon>Fungi</taxon>
        <taxon>Dikarya</taxon>
        <taxon>Basidiomycota</taxon>
        <taxon>Agaricomycotina</taxon>
        <taxon>Agaricomycetes</taxon>
        <taxon>Russulales</taxon>
        <taxon>Russulaceae</taxon>
        <taxon>Russula</taxon>
    </lineage>
</organism>